<dbReference type="InterPro" id="IPR014729">
    <property type="entry name" value="Rossmann-like_a/b/a_fold"/>
</dbReference>
<dbReference type="Pfam" id="PF00294">
    <property type="entry name" value="PfkB"/>
    <property type="match status" value="1"/>
</dbReference>
<dbReference type="GO" id="GO:0033786">
    <property type="term" value="F:heptose-1-phosphate adenylyltransferase activity"/>
    <property type="evidence" value="ECO:0007669"/>
    <property type="project" value="TreeGrafter"/>
</dbReference>
<dbReference type="Gene3D" id="3.40.1190.20">
    <property type="match status" value="1"/>
</dbReference>
<proteinExistence type="predicted"/>
<sequence length="514" mass="57516">MTDEKIISKKDFMGLRQGFRDAGKKVVLCHGVFDLLHYGHIEHLEEAKRQGDILVVSVTAARYVNKGPGRPYFDDRQRMAFLSSLEIVDYVLLSEAVTVHEIVSFVQPDVYAKGQEYARAEDDVTGNIGAEQSVVEKYGGRIFFTQGEVHSSTKLLNNFFAALPENVKEMAFSLRKRHGTNAFAQMRDAVENFSNTKVLVVGDVIIDAYVFCNVQGVTMKDATISTFCDSEENYAGGSLAIARHLANFSQNVTLLSMMGTEYGLREFVEDKMESVRLELLQDAEFVTPLKRRYLKQNPVRQEYTKLFSVNYLLKRGQRKRFDYSVFHQKLRDMAGDYDLVVVCDYGHGLLDDDALRILEEKAKFLAVNCQTNSSNYGTNLITKYHRADCFVVDERELRLAFGQALTSRHRLLRQLAEKLHTDMSWATIGADGAIGNAADEQVRSPALLLRVKDTIGAGDAFYALAALAALHKMPLDLATLLANAAGALKTNVVGNKEAVKKVDLLKFLSTVMNV</sequence>
<dbReference type="GO" id="GO:0005829">
    <property type="term" value="C:cytosol"/>
    <property type="evidence" value="ECO:0007669"/>
    <property type="project" value="TreeGrafter"/>
</dbReference>
<evidence type="ECO:0000313" key="6">
    <source>
        <dbReference type="Proteomes" id="UP000004633"/>
    </source>
</evidence>
<evidence type="ECO:0000256" key="1">
    <source>
        <dbReference type="ARBA" id="ARBA00023268"/>
    </source>
</evidence>
<evidence type="ECO:0000313" key="5">
    <source>
        <dbReference type="EMBL" id="EFW29371.1"/>
    </source>
</evidence>
<evidence type="ECO:0000259" key="3">
    <source>
        <dbReference type="Pfam" id="PF00294"/>
    </source>
</evidence>
<gene>
    <name evidence="5" type="ORF">HMPREF9555_01471</name>
</gene>
<dbReference type="SUPFAM" id="SSF53613">
    <property type="entry name" value="Ribokinase-like"/>
    <property type="match status" value="1"/>
</dbReference>
<dbReference type="EMBL" id="AECV01000025">
    <property type="protein sequence ID" value="EFW29371.1"/>
    <property type="molecule type" value="Genomic_DNA"/>
</dbReference>
<feature type="domain" description="Carbohydrate kinase PfkB" evidence="3">
    <location>
        <begin position="196"/>
        <end position="494"/>
    </location>
</feature>
<dbReference type="GO" id="GO:0033785">
    <property type="term" value="F:heptose 7-phosphate kinase activity"/>
    <property type="evidence" value="ECO:0007669"/>
    <property type="project" value="TreeGrafter"/>
</dbReference>
<dbReference type="SUPFAM" id="SSF52374">
    <property type="entry name" value="Nucleotidylyl transferase"/>
    <property type="match status" value="1"/>
</dbReference>
<name>E7N396_9FIRM</name>
<dbReference type="InterPro" id="IPR029056">
    <property type="entry name" value="Ribokinase-like"/>
</dbReference>
<dbReference type="PANTHER" id="PTHR46969:SF1">
    <property type="entry name" value="BIFUNCTIONAL PROTEIN HLDE"/>
    <property type="match status" value="1"/>
</dbReference>
<dbReference type="InterPro" id="IPR004821">
    <property type="entry name" value="Cyt_trans-like"/>
</dbReference>
<dbReference type="Proteomes" id="UP000004633">
    <property type="component" value="Unassembled WGS sequence"/>
</dbReference>
<reference evidence="5 6" key="1">
    <citation type="submission" date="2010-08" db="EMBL/GenBank/DDBJ databases">
        <authorList>
            <person name="Weinstock G."/>
            <person name="Sodergren E."/>
            <person name="Clifton S."/>
            <person name="Fulton L."/>
            <person name="Fulton B."/>
            <person name="Courtney L."/>
            <person name="Fronick C."/>
            <person name="Harrison M."/>
            <person name="Strong C."/>
            <person name="Farmer C."/>
            <person name="Delahaunty K."/>
            <person name="Markovic C."/>
            <person name="Hall O."/>
            <person name="Minx P."/>
            <person name="Tomlinson C."/>
            <person name="Mitreva M."/>
            <person name="Hou S."/>
            <person name="Chen J."/>
            <person name="Wollam A."/>
            <person name="Pepin K.H."/>
            <person name="Johnson M."/>
            <person name="Bhonagiri V."/>
            <person name="Zhang X."/>
            <person name="Suruliraj S."/>
            <person name="Warren W."/>
            <person name="Chinwalla A."/>
            <person name="Mardis E.R."/>
            <person name="Wilson R.K."/>
        </authorList>
    </citation>
    <scope>NUCLEOTIDE SEQUENCE [LARGE SCALE GENOMIC DNA]</scope>
    <source>
        <strain evidence="5 6">F0399</strain>
    </source>
</reference>
<dbReference type="Gene3D" id="3.40.50.620">
    <property type="entry name" value="HUPs"/>
    <property type="match status" value="1"/>
</dbReference>
<feature type="domain" description="Cytidyltransferase-like" evidence="4">
    <location>
        <begin position="29"/>
        <end position="154"/>
    </location>
</feature>
<dbReference type="InterPro" id="IPR011611">
    <property type="entry name" value="PfkB_dom"/>
</dbReference>
<organism evidence="5 6">
    <name type="scientific">Selenomonas artemidis F0399</name>
    <dbReference type="NCBI Taxonomy" id="749551"/>
    <lineage>
        <taxon>Bacteria</taxon>
        <taxon>Bacillati</taxon>
        <taxon>Bacillota</taxon>
        <taxon>Negativicutes</taxon>
        <taxon>Selenomonadales</taxon>
        <taxon>Selenomonadaceae</taxon>
        <taxon>Selenomonas</taxon>
    </lineage>
</organism>
<protein>
    <submittedName>
        <fullName evidence="5">Putative bifunctional protein RfaE, domain II</fullName>
    </submittedName>
</protein>
<dbReference type="NCBIfam" id="TIGR00125">
    <property type="entry name" value="cyt_tran_rel"/>
    <property type="match status" value="1"/>
</dbReference>
<dbReference type="Pfam" id="PF01467">
    <property type="entry name" value="CTP_transf_like"/>
    <property type="match status" value="1"/>
</dbReference>
<dbReference type="PANTHER" id="PTHR46969">
    <property type="entry name" value="BIFUNCTIONAL PROTEIN HLDE"/>
    <property type="match status" value="1"/>
</dbReference>
<comment type="caution">
    <text evidence="5">The sequence shown here is derived from an EMBL/GenBank/DDBJ whole genome shotgun (WGS) entry which is preliminary data.</text>
</comment>
<dbReference type="AlphaFoldDB" id="E7N396"/>
<evidence type="ECO:0000259" key="4">
    <source>
        <dbReference type="Pfam" id="PF01467"/>
    </source>
</evidence>
<keyword evidence="1" id="KW-0511">Multifunctional enzyme</keyword>
<keyword evidence="2" id="KW-0119">Carbohydrate metabolism</keyword>
<evidence type="ECO:0000256" key="2">
    <source>
        <dbReference type="ARBA" id="ARBA00023277"/>
    </source>
</evidence>
<keyword evidence="6" id="KW-1185">Reference proteome</keyword>
<dbReference type="STRING" id="749551.HMPREF9555_01471"/>
<dbReference type="HOGENOM" id="CLU_534032_0_0_9"/>
<accession>E7N396</accession>